<name>A0AAQ5XPA8_AMPOC</name>
<sequence length="196" mass="21764">MTTSLTWRLKRYGRFVPSSRETGGKPWKVFEALGDKPVIVLTIVESGYLLILQGQESLGESRMVRMQFDGRGRTEAIDECSSAVAKLMEYVPVTTQDDVPLHPNQPPTEGPAPATQHTCQGKAVGVEPEVVQGSLSIKRLTQHFLGEAALTLPKMYHRSSLAQGDLESILRVCMLDPTFYAFVENMEGELKKLLEE</sequence>
<evidence type="ECO:0000313" key="1">
    <source>
        <dbReference type="Ensembl" id="ENSAOCP00000041205.1"/>
    </source>
</evidence>
<dbReference type="InterPro" id="IPR029168">
    <property type="entry name" value="REC114L"/>
</dbReference>
<organism evidence="1 2">
    <name type="scientific">Amphiprion ocellaris</name>
    <name type="common">Clown anemonefish</name>
    <dbReference type="NCBI Taxonomy" id="80972"/>
    <lineage>
        <taxon>Eukaryota</taxon>
        <taxon>Metazoa</taxon>
        <taxon>Chordata</taxon>
        <taxon>Craniata</taxon>
        <taxon>Vertebrata</taxon>
        <taxon>Euteleostomi</taxon>
        <taxon>Actinopterygii</taxon>
        <taxon>Neopterygii</taxon>
        <taxon>Teleostei</taxon>
        <taxon>Neoteleostei</taxon>
        <taxon>Acanthomorphata</taxon>
        <taxon>Ovalentaria</taxon>
        <taxon>Pomacentridae</taxon>
        <taxon>Amphiprion</taxon>
    </lineage>
</organism>
<dbReference type="AlphaFoldDB" id="A0AAQ5XPA8"/>
<dbReference type="GeneTree" id="ENSGT00390000007235"/>
<protein>
    <recommendedName>
        <fullName evidence="3">Meiotic recombination protein REC114</fullName>
    </recommendedName>
</protein>
<evidence type="ECO:0008006" key="3">
    <source>
        <dbReference type="Google" id="ProtNLM"/>
    </source>
</evidence>
<reference evidence="1 2" key="1">
    <citation type="submission" date="2022-01" db="EMBL/GenBank/DDBJ databases">
        <title>A chromosome-scale genome assembly of the false clownfish, Amphiprion ocellaris.</title>
        <authorList>
            <person name="Ryu T."/>
        </authorList>
    </citation>
    <scope>NUCLEOTIDE SEQUENCE [LARGE SCALE GENOMIC DNA]</scope>
</reference>
<dbReference type="PANTHER" id="PTHR34921:SF1">
    <property type="entry name" value="MEIOTIC RECOMBINATION PROTEIN REC114"/>
    <property type="match status" value="1"/>
</dbReference>
<keyword evidence="2" id="KW-1185">Reference proteome</keyword>
<dbReference type="Ensembl" id="ENSAOCT00000036730.1">
    <property type="protein sequence ID" value="ENSAOCP00000041205.1"/>
    <property type="gene ID" value="ENSAOCG00000019614.2"/>
</dbReference>
<gene>
    <name evidence="1" type="primary">REC114</name>
</gene>
<dbReference type="Proteomes" id="UP001501940">
    <property type="component" value="Chromosome 1"/>
</dbReference>
<evidence type="ECO:0000313" key="2">
    <source>
        <dbReference type="Proteomes" id="UP001501940"/>
    </source>
</evidence>
<dbReference type="PANTHER" id="PTHR34921">
    <property type="entry name" value="MEIOTIC RECOMBINATION PROTEIN REC114"/>
    <property type="match status" value="1"/>
</dbReference>
<proteinExistence type="predicted"/>
<accession>A0AAQ5XPA8</accession>
<dbReference type="Pfam" id="PF15165">
    <property type="entry name" value="REC114-like"/>
    <property type="match status" value="2"/>
</dbReference>
<reference evidence="1" key="2">
    <citation type="submission" date="2025-08" db="UniProtKB">
        <authorList>
            <consortium name="Ensembl"/>
        </authorList>
    </citation>
    <scope>IDENTIFICATION</scope>
</reference>
<reference evidence="1" key="3">
    <citation type="submission" date="2025-09" db="UniProtKB">
        <authorList>
            <consortium name="Ensembl"/>
        </authorList>
    </citation>
    <scope>IDENTIFICATION</scope>
</reference>